<accession>A0A3P8B1H2</accession>
<dbReference type="GO" id="GO:0045202">
    <property type="term" value="C:synapse"/>
    <property type="evidence" value="ECO:0007669"/>
    <property type="project" value="TreeGrafter"/>
</dbReference>
<dbReference type="OrthoDB" id="10033548at2759"/>
<dbReference type="Gene3D" id="4.10.640.40">
    <property type="entry name" value="Cytoplasmic polyadenylation element-binding protein, ZZ domain"/>
    <property type="match status" value="1"/>
</dbReference>
<dbReference type="GO" id="GO:0003730">
    <property type="term" value="F:mRNA 3'-UTR binding"/>
    <property type="evidence" value="ECO:0007669"/>
    <property type="project" value="InterPro"/>
</dbReference>
<dbReference type="Gene3D" id="3.30.70.330">
    <property type="match status" value="2"/>
</dbReference>
<dbReference type="Proteomes" id="UP000050761">
    <property type="component" value="Unassembled WGS sequence"/>
</dbReference>
<dbReference type="Pfam" id="PF16366">
    <property type="entry name" value="CEBP_ZZ"/>
    <property type="match status" value="1"/>
</dbReference>
<dbReference type="InterPro" id="IPR032296">
    <property type="entry name" value="CEBP_ZZ"/>
</dbReference>
<feature type="domain" description="RRM" evidence="3">
    <location>
        <begin position="141"/>
        <end position="223"/>
    </location>
</feature>
<protein>
    <submittedName>
        <fullName evidence="6">RRM domain-containing protein</fullName>
    </submittedName>
</protein>
<evidence type="ECO:0000256" key="1">
    <source>
        <dbReference type="ARBA" id="ARBA00022884"/>
    </source>
</evidence>
<keyword evidence="5" id="KW-1185">Reference proteome</keyword>
<proteinExistence type="predicted"/>
<dbReference type="SMART" id="SM00360">
    <property type="entry name" value="RRM"/>
    <property type="match status" value="2"/>
</dbReference>
<dbReference type="Pfam" id="PF00076">
    <property type="entry name" value="RRM_1"/>
    <property type="match status" value="1"/>
</dbReference>
<dbReference type="SUPFAM" id="SSF54928">
    <property type="entry name" value="RNA-binding domain, RBD"/>
    <property type="match status" value="1"/>
</dbReference>
<dbReference type="PANTHER" id="PTHR12566:SF6">
    <property type="entry name" value="FOG-1 PROTEIN"/>
    <property type="match status" value="1"/>
</dbReference>
<evidence type="ECO:0000256" key="2">
    <source>
        <dbReference type="PROSITE-ProRule" id="PRU00176"/>
    </source>
</evidence>
<evidence type="ECO:0000313" key="6">
    <source>
        <dbReference type="WBParaSite" id="HPBE_0001402201-mRNA-1"/>
    </source>
</evidence>
<name>A0A3P8B1H2_HELPZ</name>
<dbReference type="PROSITE" id="PS50102">
    <property type="entry name" value="RRM"/>
    <property type="match status" value="2"/>
</dbReference>
<evidence type="ECO:0000313" key="5">
    <source>
        <dbReference type="Proteomes" id="UP000050761"/>
    </source>
</evidence>
<dbReference type="GO" id="GO:0043005">
    <property type="term" value="C:neuron projection"/>
    <property type="evidence" value="ECO:0007669"/>
    <property type="project" value="TreeGrafter"/>
</dbReference>
<dbReference type="GO" id="GO:2000766">
    <property type="term" value="P:negative regulation of cytoplasmic translation"/>
    <property type="evidence" value="ECO:0007669"/>
    <property type="project" value="TreeGrafter"/>
</dbReference>
<dbReference type="InterPro" id="IPR035979">
    <property type="entry name" value="RBD_domain_sf"/>
</dbReference>
<dbReference type="GO" id="GO:0005737">
    <property type="term" value="C:cytoplasm"/>
    <property type="evidence" value="ECO:0007669"/>
    <property type="project" value="TreeGrafter"/>
</dbReference>
<dbReference type="InterPro" id="IPR038446">
    <property type="entry name" value="CEBP_ZZ_sf"/>
</dbReference>
<evidence type="ECO:0000313" key="4">
    <source>
        <dbReference type="EMBL" id="VDO98223.1"/>
    </source>
</evidence>
<reference evidence="6" key="2">
    <citation type="submission" date="2019-09" db="UniProtKB">
        <authorList>
            <consortium name="WormBaseParasite"/>
        </authorList>
    </citation>
    <scope>IDENTIFICATION</scope>
</reference>
<dbReference type="WBParaSite" id="HPBE_0001402201-mRNA-1">
    <property type="protein sequence ID" value="HPBE_0001402201-mRNA-1"/>
    <property type="gene ID" value="HPBE_0001402201"/>
</dbReference>
<dbReference type="EMBL" id="UZAH01028173">
    <property type="protein sequence ID" value="VDO98223.1"/>
    <property type="molecule type" value="Genomic_DNA"/>
</dbReference>
<dbReference type="InterPro" id="IPR034819">
    <property type="entry name" value="CPEB"/>
</dbReference>
<sequence length="304" mass="34779">MEQYSEIDNAEFEREMRALLSGNHPRAIYSRKVFLGGLPLCTNADDLRKFFSRFGDVDIIWPHGESFESEYEAYGFAIFFSAEAVISLVNACVNISGRLTISVPVCGSRMASIHVRTWLNANAKYCSENYSIESIDKYTKNSVFVGGLPRTVTARELFHFMSLEFGDVVMAQIEVELETDYPKGAGCVVFRNREAFLVAIARHFTIFSAADYNKRVAVTVKVELKPYLIRFTQCDVCQAMNTRDFCPSLRCLKYMCEACWRQAHMDIADRSVHTPMIRAPPLRSRIMNNNSPPPWNYPKEYLFL</sequence>
<gene>
    <name evidence="4" type="ORF">HPBE_LOCUS14023</name>
</gene>
<dbReference type="InterPro" id="IPR000504">
    <property type="entry name" value="RRM_dom"/>
</dbReference>
<dbReference type="GO" id="GO:0008135">
    <property type="term" value="F:translation factor activity, RNA binding"/>
    <property type="evidence" value="ECO:0007669"/>
    <property type="project" value="TreeGrafter"/>
</dbReference>
<evidence type="ECO:0000259" key="3">
    <source>
        <dbReference type="PROSITE" id="PS50102"/>
    </source>
</evidence>
<organism evidence="4">
    <name type="scientific">Heligmosomoides polygyrus</name>
    <name type="common">Parasitic roundworm</name>
    <dbReference type="NCBI Taxonomy" id="6339"/>
    <lineage>
        <taxon>Eukaryota</taxon>
        <taxon>Metazoa</taxon>
        <taxon>Ecdysozoa</taxon>
        <taxon>Nematoda</taxon>
        <taxon>Chromadorea</taxon>
        <taxon>Rhabditida</taxon>
        <taxon>Rhabditina</taxon>
        <taxon>Rhabditomorpha</taxon>
        <taxon>Strongyloidea</taxon>
        <taxon>Heligmosomidae</taxon>
        <taxon>Heligmosomoides</taxon>
    </lineage>
</organism>
<feature type="domain" description="RRM" evidence="3">
    <location>
        <begin position="31"/>
        <end position="108"/>
    </location>
</feature>
<dbReference type="PANTHER" id="PTHR12566">
    <property type="entry name" value="CYTOPLASMIC POLYADENYLATION ELEMENT BINDING PROTEIN CPEB"/>
    <property type="match status" value="1"/>
</dbReference>
<dbReference type="GO" id="GO:0043022">
    <property type="term" value="F:ribosome binding"/>
    <property type="evidence" value="ECO:0007669"/>
    <property type="project" value="TreeGrafter"/>
</dbReference>
<reference evidence="4 5" key="1">
    <citation type="submission" date="2018-11" db="EMBL/GenBank/DDBJ databases">
        <authorList>
            <consortium name="Pathogen Informatics"/>
        </authorList>
    </citation>
    <scope>NUCLEOTIDE SEQUENCE [LARGE SCALE GENOMIC DNA]</scope>
</reference>
<dbReference type="Pfam" id="PF16367">
    <property type="entry name" value="RRM_7"/>
    <property type="match status" value="1"/>
</dbReference>
<dbReference type="GO" id="GO:0000900">
    <property type="term" value="F:mRNA regulatory element binding translation repressor activity"/>
    <property type="evidence" value="ECO:0007669"/>
    <property type="project" value="TreeGrafter"/>
</dbReference>
<dbReference type="InterPro" id="IPR012677">
    <property type="entry name" value="Nucleotide-bd_a/b_plait_sf"/>
</dbReference>
<keyword evidence="1 2" id="KW-0694">RNA-binding</keyword>
<dbReference type="GO" id="GO:0005634">
    <property type="term" value="C:nucleus"/>
    <property type="evidence" value="ECO:0007669"/>
    <property type="project" value="TreeGrafter"/>
</dbReference>
<dbReference type="AlphaFoldDB" id="A0A3P8B1H2"/>